<reference evidence="8 9" key="1">
    <citation type="submission" date="2019-12" db="EMBL/GenBank/DDBJ databases">
        <authorList>
            <person name="Scholz U."/>
            <person name="Mascher M."/>
            <person name="Fiebig A."/>
        </authorList>
    </citation>
    <scope>NUCLEOTIDE SEQUENCE</scope>
</reference>
<evidence type="ECO:0000256" key="2">
    <source>
        <dbReference type="ARBA" id="ARBA00006948"/>
    </source>
</evidence>
<name>A0A7I8IMI6_SPIIN</name>
<dbReference type="AlphaFoldDB" id="A0A7I8IMI6"/>
<keyword evidence="4 6" id="KW-1133">Transmembrane helix</keyword>
<feature type="transmembrane region" description="Helical" evidence="6">
    <location>
        <begin position="89"/>
        <end position="106"/>
    </location>
</feature>
<sequence length="302" mass="33079">MGTFTGHFVPGMAFSLLGLWHTIKTIASKKFAGNAGFQSRTWHPLGGQLSVLRHLELLLLFCFSIFAMATQLLDDGLLHLSRRPDSFEHATMFFHLAVYACAALAADRAREHAEALGGFVGVLAANVFAQEFFLLRCHSTDHVGVEGHYHWLLQLLVFVCLLSSLSAALSPGCFPAALVRAMAVTLQGVWFIVMAFALWMPRLIAEGCHPTDTAGDGGTHGAVTCETAEADAWARVLGNLQFSWAIAGVSILTAVLCLRHGRDPTEYRRLVPGTADVLHLNPARRKTRSKWGCRVLKDAWKK</sequence>
<dbReference type="Proteomes" id="UP001189122">
    <property type="component" value="Unassembled WGS sequence"/>
</dbReference>
<protein>
    <recommendedName>
        <fullName evidence="7">Ig-like domain-containing protein</fullName>
    </recommendedName>
</protein>
<keyword evidence="9" id="KW-1185">Reference proteome</keyword>
<dbReference type="InterPro" id="IPR007110">
    <property type="entry name" value="Ig-like_dom"/>
</dbReference>
<evidence type="ECO:0000256" key="4">
    <source>
        <dbReference type="ARBA" id="ARBA00022989"/>
    </source>
</evidence>
<evidence type="ECO:0000313" key="8">
    <source>
        <dbReference type="EMBL" id="CAA2618946.1"/>
    </source>
</evidence>
<feature type="transmembrane region" description="Helical" evidence="6">
    <location>
        <begin position="242"/>
        <end position="259"/>
    </location>
</feature>
<feature type="transmembrane region" description="Helical" evidence="6">
    <location>
        <begin position="6"/>
        <end position="23"/>
    </location>
</feature>
<dbReference type="PANTHER" id="PTHR46285:SF13">
    <property type="entry name" value="OS02G0167775 PROTEIN"/>
    <property type="match status" value="1"/>
</dbReference>
<keyword evidence="3 6" id="KW-0812">Transmembrane</keyword>
<feature type="transmembrane region" description="Helical" evidence="6">
    <location>
        <begin position="149"/>
        <end position="169"/>
    </location>
</feature>
<feature type="transmembrane region" description="Helical" evidence="6">
    <location>
        <begin position="113"/>
        <end position="129"/>
    </location>
</feature>
<evidence type="ECO:0000256" key="5">
    <source>
        <dbReference type="ARBA" id="ARBA00023136"/>
    </source>
</evidence>
<dbReference type="InterPro" id="IPR006904">
    <property type="entry name" value="DUF716"/>
</dbReference>
<proteinExistence type="inferred from homology"/>
<accession>A0A7I8IMI6</accession>
<dbReference type="Pfam" id="PF04819">
    <property type="entry name" value="DUF716"/>
    <property type="match status" value="1"/>
</dbReference>
<feature type="transmembrane region" description="Helical" evidence="6">
    <location>
        <begin position="181"/>
        <end position="200"/>
    </location>
</feature>
<dbReference type="EMBL" id="LR743591">
    <property type="protein sequence ID" value="CAA2618946.1"/>
    <property type="molecule type" value="Genomic_DNA"/>
</dbReference>
<comment type="similarity">
    <text evidence="2">Belongs to the TMEM45 family.</text>
</comment>
<evidence type="ECO:0000256" key="3">
    <source>
        <dbReference type="ARBA" id="ARBA00022692"/>
    </source>
</evidence>
<evidence type="ECO:0000259" key="7">
    <source>
        <dbReference type="PROSITE" id="PS50835"/>
    </source>
</evidence>
<keyword evidence="5 6" id="KW-0472">Membrane</keyword>
<dbReference type="PANTHER" id="PTHR46285">
    <property type="entry name" value="PROTEINASE INHIBITOR I4, SERPIN (DUF716)-RELATED"/>
    <property type="match status" value="1"/>
</dbReference>
<dbReference type="EMBL" id="CACRZD030000004">
    <property type="protein sequence ID" value="CAA6658669.1"/>
    <property type="molecule type" value="Genomic_DNA"/>
</dbReference>
<feature type="domain" description="Ig-like" evidence="7">
    <location>
        <begin position="201"/>
        <end position="302"/>
    </location>
</feature>
<evidence type="ECO:0000313" key="9">
    <source>
        <dbReference type="Proteomes" id="UP001189122"/>
    </source>
</evidence>
<organism evidence="8">
    <name type="scientific">Spirodela intermedia</name>
    <name type="common">Intermediate duckweed</name>
    <dbReference type="NCBI Taxonomy" id="51605"/>
    <lineage>
        <taxon>Eukaryota</taxon>
        <taxon>Viridiplantae</taxon>
        <taxon>Streptophyta</taxon>
        <taxon>Embryophyta</taxon>
        <taxon>Tracheophyta</taxon>
        <taxon>Spermatophyta</taxon>
        <taxon>Magnoliopsida</taxon>
        <taxon>Liliopsida</taxon>
        <taxon>Araceae</taxon>
        <taxon>Lemnoideae</taxon>
        <taxon>Spirodela</taxon>
    </lineage>
</organism>
<feature type="transmembrane region" description="Helical" evidence="6">
    <location>
        <begin position="51"/>
        <end position="69"/>
    </location>
</feature>
<dbReference type="PROSITE" id="PS50835">
    <property type="entry name" value="IG_LIKE"/>
    <property type="match status" value="1"/>
</dbReference>
<evidence type="ECO:0000256" key="1">
    <source>
        <dbReference type="ARBA" id="ARBA00004141"/>
    </source>
</evidence>
<dbReference type="GO" id="GO:0016020">
    <property type="term" value="C:membrane"/>
    <property type="evidence" value="ECO:0007669"/>
    <property type="project" value="UniProtKB-SubCell"/>
</dbReference>
<comment type="subcellular location">
    <subcellularLocation>
        <location evidence="1">Membrane</location>
        <topology evidence="1">Multi-pass membrane protein</topology>
    </subcellularLocation>
</comment>
<evidence type="ECO:0000256" key="6">
    <source>
        <dbReference type="SAM" id="Phobius"/>
    </source>
</evidence>
<gene>
    <name evidence="8" type="ORF">SI7747_04005113</name>
</gene>